<dbReference type="GO" id="GO:0019478">
    <property type="term" value="P:D-amino acid catabolic process"/>
    <property type="evidence" value="ECO:0007669"/>
    <property type="project" value="TreeGrafter"/>
</dbReference>
<feature type="binding site" evidence="6">
    <location>
        <position position="356"/>
    </location>
    <ligand>
        <name>D-dopa</name>
        <dbReference type="ChEBI" id="CHEBI:149689"/>
    </ligand>
</feature>
<feature type="binding site" evidence="6">
    <location>
        <position position="165"/>
    </location>
    <ligand>
        <name>FAD</name>
        <dbReference type="ChEBI" id="CHEBI:57692"/>
    </ligand>
</feature>
<dbReference type="GO" id="GO:0005737">
    <property type="term" value="C:cytoplasm"/>
    <property type="evidence" value="ECO:0007669"/>
    <property type="project" value="TreeGrafter"/>
</dbReference>
<dbReference type="PANTHER" id="PTHR11530:SF11">
    <property type="entry name" value="D-ASPARTATE OXIDASE"/>
    <property type="match status" value="1"/>
</dbReference>
<comment type="similarity">
    <text evidence="2">Belongs to the DAMOX/DASOX family.</text>
</comment>
<feature type="binding site" evidence="6">
    <location>
        <position position="251"/>
    </location>
    <ligand>
        <name>D-dopa</name>
        <dbReference type="ChEBI" id="CHEBI:149689"/>
    </ligand>
</feature>
<keyword evidence="5" id="KW-0560">Oxidoreductase</keyword>
<dbReference type="Gene3D" id="3.40.50.720">
    <property type="entry name" value="NAD(P)-binding Rossmann-like Domain"/>
    <property type="match status" value="1"/>
</dbReference>
<evidence type="ECO:0000256" key="6">
    <source>
        <dbReference type="PIRSR" id="PIRSR000189-1"/>
    </source>
</evidence>
<feature type="binding site" evidence="6">
    <location>
        <position position="192"/>
    </location>
    <ligand>
        <name>FAD</name>
        <dbReference type="ChEBI" id="CHEBI:57692"/>
    </ligand>
</feature>
<evidence type="ECO:0000256" key="4">
    <source>
        <dbReference type="ARBA" id="ARBA00022827"/>
    </source>
</evidence>
<accession>A0A0D7B500</accession>
<dbReference type="STRING" id="1314674.A0A0D7B500"/>
<dbReference type="GO" id="GO:0003884">
    <property type="term" value="F:D-amino-acid oxidase activity"/>
    <property type="evidence" value="ECO:0007669"/>
    <property type="project" value="InterPro"/>
</dbReference>
<dbReference type="GO" id="GO:0071949">
    <property type="term" value="F:FAD binding"/>
    <property type="evidence" value="ECO:0007669"/>
    <property type="project" value="InterPro"/>
</dbReference>
<sequence>MSSSTIVVVGAGVIGLTTAIRLIEAGYHVVIIAKDLPGDALTPMYASTAAGAHHLSFAADDDVLQRKVDKRTFDVMWGQIHNPAPGEEAEGAALRKLTQVEFYAEPGEKHIQFFEQLPDFRVLDPTSNANWKVSFTSLTMDTTPYLQALVARFEALGGELVRKSVSSLKEAVEFVSSFIPHLDAVEAVVNCTGLGSIYLEDVKDTTMYPVRGHVVVLDAPWINEGRTRQVGSLAAAESAGSRGGEGGSRTYIIPRKSGQVIIGGTREVNDWSEIPDPATALDIKIRALDLFPELSPKYEAANPVPPKPEDLDSIVLADVVGFRPARRDGLRLSQGEDMALHDARSVKVFHNYGHSGAGWQASWGCAEEVVALVVRKR</sequence>
<dbReference type="InterPro" id="IPR023209">
    <property type="entry name" value="DAO"/>
</dbReference>
<evidence type="ECO:0000256" key="3">
    <source>
        <dbReference type="ARBA" id="ARBA00022630"/>
    </source>
</evidence>
<proteinExistence type="inferred from homology"/>
<evidence type="ECO:0000259" key="7">
    <source>
        <dbReference type="Pfam" id="PF01266"/>
    </source>
</evidence>
<dbReference type="OrthoDB" id="2015447at2759"/>
<dbReference type="EMBL" id="KN880584">
    <property type="protein sequence ID" value="KIY65587.1"/>
    <property type="molecule type" value="Genomic_DNA"/>
</dbReference>
<evidence type="ECO:0000256" key="1">
    <source>
        <dbReference type="ARBA" id="ARBA00001974"/>
    </source>
</evidence>
<feature type="domain" description="FAD dependent oxidoreductase" evidence="7">
    <location>
        <begin position="6"/>
        <end position="371"/>
    </location>
</feature>
<comment type="cofactor">
    <cofactor evidence="1 6">
        <name>FAD</name>
        <dbReference type="ChEBI" id="CHEBI:57692"/>
    </cofactor>
</comment>
<dbReference type="SUPFAM" id="SSF51971">
    <property type="entry name" value="Nucleotide-binding domain"/>
    <property type="match status" value="1"/>
</dbReference>
<dbReference type="SUPFAM" id="SSF54373">
    <property type="entry name" value="FAD-linked reductases, C-terminal domain"/>
    <property type="match status" value="1"/>
</dbReference>
<dbReference type="Proteomes" id="UP000054007">
    <property type="component" value="Unassembled WGS sequence"/>
</dbReference>
<feature type="binding site" evidence="6">
    <location>
        <position position="323"/>
    </location>
    <ligand>
        <name>D-dopa</name>
        <dbReference type="ChEBI" id="CHEBI:149689"/>
    </ligand>
</feature>
<dbReference type="Pfam" id="PF01266">
    <property type="entry name" value="DAO"/>
    <property type="match status" value="1"/>
</dbReference>
<organism evidence="8 9">
    <name type="scientific">Cylindrobasidium torrendii FP15055 ss-10</name>
    <dbReference type="NCBI Taxonomy" id="1314674"/>
    <lineage>
        <taxon>Eukaryota</taxon>
        <taxon>Fungi</taxon>
        <taxon>Dikarya</taxon>
        <taxon>Basidiomycota</taxon>
        <taxon>Agaricomycotina</taxon>
        <taxon>Agaricomycetes</taxon>
        <taxon>Agaricomycetidae</taxon>
        <taxon>Agaricales</taxon>
        <taxon>Marasmiineae</taxon>
        <taxon>Physalacriaceae</taxon>
        <taxon>Cylindrobasidium</taxon>
    </lineage>
</organism>
<dbReference type="AlphaFoldDB" id="A0A0D7B500"/>
<gene>
    <name evidence="8" type="ORF">CYLTODRAFT_445260</name>
</gene>
<dbReference type="PANTHER" id="PTHR11530">
    <property type="entry name" value="D-AMINO ACID OXIDASE"/>
    <property type="match status" value="1"/>
</dbReference>
<protein>
    <submittedName>
        <fullName evidence="8">Nucleotide-binding domain-containing protein</fullName>
    </submittedName>
</protein>
<dbReference type="Gene3D" id="3.30.9.10">
    <property type="entry name" value="D-Amino Acid Oxidase, subunit A, domain 2"/>
    <property type="match status" value="1"/>
</dbReference>
<reference evidence="8 9" key="1">
    <citation type="journal article" date="2015" name="Fungal Genet. Biol.">
        <title>Evolution of novel wood decay mechanisms in Agaricales revealed by the genome sequences of Fistulina hepatica and Cylindrobasidium torrendii.</title>
        <authorList>
            <person name="Floudas D."/>
            <person name="Held B.W."/>
            <person name="Riley R."/>
            <person name="Nagy L.G."/>
            <person name="Koehler G."/>
            <person name="Ransdell A.S."/>
            <person name="Younus H."/>
            <person name="Chow J."/>
            <person name="Chiniquy J."/>
            <person name="Lipzen A."/>
            <person name="Tritt A."/>
            <person name="Sun H."/>
            <person name="Haridas S."/>
            <person name="LaButti K."/>
            <person name="Ohm R.A."/>
            <person name="Kues U."/>
            <person name="Blanchette R.A."/>
            <person name="Grigoriev I.V."/>
            <person name="Minto R.E."/>
            <person name="Hibbett D.S."/>
        </authorList>
    </citation>
    <scope>NUCLEOTIDE SEQUENCE [LARGE SCALE GENOMIC DNA]</scope>
    <source>
        <strain evidence="8 9">FP15055 ss-10</strain>
    </source>
</reference>
<keyword evidence="9" id="KW-1185">Reference proteome</keyword>
<evidence type="ECO:0000256" key="5">
    <source>
        <dbReference type="ARBA" id="ARBA00023002"/>
    </source>
</evidence>
<evidence type="ECO:0000256" key="2">
    <source>
        <dbReference type="ARBA" id="ARBA00006730"/>
    </source>
</evidence>
<keyword evidence="3" id="KW-0285">Flavoprotein</keyword>
<dbReference type="PIRSF" id="PIRSF000189">
    <property type="entry name" value="D-aa_oxidase"/>
    <property type="match status" value="1"/>
</dbReference>
<evidence type="ECO:0000313" key="9">
    <source>
        <dbReference type="Proteomes" id="UP000054007"/>
    </source>
</evidence>
<keyword evidence="4 6" id="KW-0274">FAD</keyword>
<evidence type="ECO:0000313" key="8">
    <source>
        <dbReference type="EMBL" id="KIY65587.1"/>
    </source>
</evidence>
<dbReference type="InterPro" id="IPR006076">
    <property type="entry name" value="FAD-dep_OxRdtase"/>
</dbReference>
<name>A0A0D7B500_9AGAR</name>